<dbReference type="AlphaFoldDB" id="A0A484NHB9"/>
<dbReference type="Proteomes" id="UP000595140">
    <property type="component" value="Unassembled WGS sequence"/>
</dbReference>
<accession>A0A484NHB9</accession>
<name>A0A484NHB9_9ASTE</name>
<evidence type="ECO:0000313" key="2">
    <source>
        <dbReference type="Proteomes" id="UP000595140"/>
    </source>
</evidence>
<gene>
    <name evidence="1" type="ORF">CCAM_LOCUS42561</name>
</gene>
<proteinExistence type="predicted"/>
<keyword evidence="2" id="KW-1185">Reference proteome</keyword>
<sequence>MLDLEDPFAVHVEIRYRVVAGDPALYAYVSVLAVVIGLGPRNLFPSFEVGFSLEVSGEKDDFAVDDVSNVESGSGFHSQPGFGSLKIPEDVGILDFSAAADLKPFGPLLFPKDEGRDERQWRV</sequence>
<organism evidence="1 2">
    <name type="scientific">Cuscuta campestris</name>
    <dbReference type="NCBI Taxonomy" id="132261"/>
    <lineage>
        <taxon>Eukaryota</taxon>
        <taxon>Viridiplantae</taxon>
        <taxon>Streptophyta</taxon>
        <taxon>Embryophyta</taxon>
        <taxon>Tracheophyta</taxon>
        <taxon>Spermatophyta</taxon>
        <taxon>Magnoliopsida</taxon>
        <taxon>eudicotyledons</taxon>
        <taxon>Gunneridae</taxon>
        <taxon>Pentapetalae</taxon>
        <taxon>asterids</taxon>
        <taxon>lamiids</taxon>
        <taxon>Solanales</taxon>
        <taxon>Convolvulaceae</taxon>
        <taxon>Cuscuteae</taxon>
        <taxon>Cuscuta</taxon>
        <taxon>Cuscuta subgen. Grammica</taxon>
        <taxon>Cuscuta sect. Cleistogrammica</taxon>
    </lineage>
</organism>
<protein>
    <submittedName>
        <fullName evidence="1">Uncharacterized protein</fullName>
    </submittedName>
</protein>
<evidence type="ECO:0000313" key="1">
    <source>
        <dbReference type="EMBL" id="VFR00786.1"/>
    </source>
</evidence>
<reference evidence="1 2" key="1">
    <citation type="submission" date="2018-04" db="EMBL/GenBank/DDBJ databases">
        <authorList>
            <person name="Vogel A."/>
        </authorList>
    </citation>
    <scope>NUCLEOTIDE SEQUENCE [LARGE SCALE GENOMIC DNA]</scope>
</reference>
<dbReference type="EMBL" id="OOIL02006718">
    <property type="protein sequence ID" value="VFR00786.1"/>
    <property type="molecule type" value="Genomic_DNA"/>
</dbReference>